<feature type="domain" description="Aminoglycoside phosphotransferase" evidence="1">
    <location>
        <begin position="71"/>
        <end position="258"/>
    </location>
</feature>
<dbReference type="InterPro" id="IPR002575">
    <property type="entry name" value="Aminoglycoside_PTrfase"/>
</dbReference>
<dbReference type="GeneID" id="83198671"/>
<proteinExistence type="predicted"/>
<dbReference type="CDD" id="cd05120">
    <property type="entry name" value="APH_ChoK_like"/>
    <property type="match status" value="1"/>
</dbReference>
<evidence type="ECO:0000313" key="2">
    <source>
        <dbReference type="EMBL" id="KAJ5247088.1"/>
    </source>
</evidence>
<dbReference type="OrthoDB" id="2906425at2759"/>
<name>A0A9W9TY09_9EURO</name>
<dbReference type="Gene3D" id="3.90.1200.10">
    <property type="match status" value="1"/>
</dbReference>
<organism evidence="2 3">
    <name type="scientific">Penicillium chermesinum</name>
    <dbReference type="NCBI Taxonomy" id="63820"/>
    <lineage>
        <taxon>Eukaryota</taxon>
        <taxon>Fungi</taxon>
        <taxon>Dikarya</taxon>
        <taxon>Ascomycota</taxon>
        <taxon>Pezizomycotina</taxon>
        <taxon>Eurotiomycetes</taxon>
        <taxon>Eurotiomycetidae</taxon>
        <taxon>Eurotiales</taxon>
        <taxon>Aspergillaceae</taxon>
        <taxon>Penicillium</taxon>
    </lineage>
</organism>
<reference evidence="2" key="1">
    <citation type="submission" date="2022-11" db="EMBL/GenBank/DDBJ databases">
        <authorList>
            <person name="Petersen C."/>
        </authorList>
    </citation>
    <scope>NUCLEOTIDE SEQUENCE</scope>
    <source>
        <strain evidence="2">IBT 19713</strain>
    </source>
</reference>
<gene>
    <name evidence="2" type="ORF">N7468_002071</name>
</gene>
<protein>
    <recommendedName>
        <fullName evidence="1">Aminoglycoside phosphotransferase domain-containing protein</fullName>
    </recommendedName>
</protein>
<dbReference type="EMBL" id="JAPQKS010000002">
    <property type="protein sequence ID" value="KAJ5247088.1"/>
    <property type="molecule type" value="Genomic_DNA"/>
</dbReference>
<dbReference type="Pfam" id="PF01636">
    <property type="entry name" value="APH"/>
    <property type="match status" value="1"/>
</dbReference>
<keyword evidence="3" id="KW-1185">Reference proteome</keyword>
<dbReference type="InterPro" id="IPR051678">
    <property type="entry name" value="AGP_Transferase"/>
</dbReference>
<evidence type="ECO:0000259" key="1">
    <source>
        <dbReference type="Pfam" id="PF01636"/>
    </source>
</evidence>
<dbReference type="InterPro" id="IPR011009">
    <property type="entry name" value="Kinase-like_dom_sf"/>
</dbReference>
<dbReference type="SUPFAM" id="SSF56112">
    <property type="entry name" value="Protein kinase-like (PK-like)"/>
    <property type="match status" value="1"/>
</dbReference>
<dbReference type="RefSeq" id="XP_058334509.1">
    <property type="nucleotide sequence ID" value="XM_058471368.1"/>
</dbReference>
<reference evidence="2" key="2">
    <citation type="journal article" date="2023" name="IMA Fungus">
        <title>Comparative genomic study of the Penicillium genus elucidates a diverse pangenome and 15 lateral gene transfer events.</title>
        <authorList>
            <person name="Petersen C."/>
            <person name="Sorensen T."/>
            <person name="Nielsen M.R."/>
            <person name="Sondergaard T.E."/>
            <person name="Sorensen J.L."/>
            <person name="Fitzpatrick D.A."/>
            <person name="Frisvad J.C."/>
            <person name="Nielsen K.L."/>
        </authorList>
    </citation>
    <scope>NUCLEOTIDE SEQUENCE</scope>
    <source>
        <strain evidence="2">IBT 19713</strain>
    </source>
</reference>
<dbReference type="PANTHER" id="PTHR21310">
    <property type="entry name" value="AMINOGLYCOSIDE PHOSPHOTRANSFERASE-RELATED-RELATED"/>
    <property type="match status" value="1"/>
</dbReference>
<comment type="caution">
    <text evidence="2">The sequence shown here is derived from an EMBL/GenBank/DDBJ whole genome shotgun (WGS) entry which is preliminary data.</text>
</comment>
<sequence length="289" mass="33258">MDEALGASPGSTQAACQHRSPPIHDTFWRRILTRLAVSIVNTKGLRHLFKSPGGVIFVSNFCIKAGPFTTLAEANVLRFVRENTTIPVPTVYCAFTDQDRTYIVMERIRGTMLASTWYRRSEESKAKILSQLRDMVQQLRRIPPPKDIGVANVDGGPIYDPRLPNDSFWGPFDTIDDFHRQLRQGTDGHHPEDPPDLQELISFHERPSPPPVFTHGDLSSLNILARGDEIVGIVDWETTGWYPPYWEYTSAIHVNPQNQFWQDEIDKFLDPMPYELEMERIRRRYFGDF</sequence>
<dbReference type="AlphaFoldDB" id="A0A9W9TY09"/>
<dbReference type="PANTHER" id="PTHR21310:SF55">
    <property type="entry name" value="AMINOGLYCOSIDE PHOSPHOTRANSFERASE DOMAIN-CONTAINING PROTEIN"/>
    <property type="match status" value="1"/>
</dbReference>
<accession>A0A9W9TY09</accession>
<dbReference type="Proteomes" id="UP001150941">
    <property type="component" value="Unassembled WGS sequence"/>
</dbReference>
<evidence type="ECO:0000313" key="3">
    <source>
        <dbReference type="Proteomes" id="UP001150941"/>
    </source>
</evidence>